<feature type="compositionally biased region" description="Basic residues" evidence="1">
    <location>
        <begin position="11"/>
        <end position="29"/>
    </location>
</feature>
<evidence type="ECO:0000313" key="3">
    <source>
        <dbReference type="Proteomes" id="UP000295192"/>
    </source>
</evidence>
<feature type="compositionally biased region" description="Pro residues" evidence="1">
    <location>
        <begin position="125"/>
        <end position="137"/>
    </location>
</feature>
<evidence type="ECO:0000313" key="2">
    <source>
        <dbReference type="EMBL" id="TDG48538.1"/>
    </source>
</evidence>
<gene>
    <name evidence="2" type="ORF">AWZ03_005082</name>
</gene>
<feature type="region of interest" description="Disordered" evidence="1">
    <location>
        <begin position="1"/>
        <end position="42"/>
    </location>
</feature>
<organism evidence="2 3">
    <name type="scientific">Drosophila navojoa</name>
    <name type="common">Fruit fly</name>
    <dbReference type="NCBI Taxonomy" id="7232"/>
    <lineage>
        <taxon>Eukaryota</taxon>
        <taxon>Metazoa</taxon>
        <taxon>Ecdysozoa</taxon>
        <taxon>Arthropoda</taxon>
        <taxon>Hexapoda</taxon>
        <taxon>Insecta</taxon>
        <taxon>Pterygota</taxon>
        <taxon>Neoptera</taxon>
        <taxon>Endopterygota</taxon>
        <taxon>Diptera</taxon>
        <taxon>Brachycera</taxon>
        <taxon>Muscomorpha</taxon>
        <taxon>Ephydroidea</taxon>
        <taxon>Drosophilidae</taxon>
        <taxon>Drosophila</taxon>
    </lineage>
</organism>
<name>A0A484BIH7_DRONA</name>
<feature type="region of interest" description="Disordered" evidence="1">
    <location>
        <begin position="118"/>
        <end position="137"/>
    </location>
</feature>
<sequence>MQTNFAEPQRKLKPQRATKTQRKTTRNRTARGGAGERDEQDATLQGAVAKVSECLFYSRHGVGFACLCLSPFPDPGNKPPNALLLLLCPHPSDHRPPTTDPAIGRLLLKNYYAEWQQKLPMQTMPHPPSPSPPPRND</sequence>
<comment type="caution">
    <text evidence="2">The sequence shown here is derived from an EMBL/GenBank/DDBJ whole genome shotgun (WGS) entry which is preliminary data.</text>
</comment>
<keyword evidence="3" id="KW-1185">Reference proteome</keyword>
<dbReference type="AlphaFoldDB" id="A0A484BIH7"/>
<proteinExistence type="predicted"/>
<dbReference type="Proteomes" id="UP000295192">
    <property type="component" value="Unassembled WGS sequence"/>
</dbReference>
<evidence type="ECO:0000256" key="1">
    <source>
        <dbReference type="SAM" id="MobiDB-lite"/>
    </source>
</evidence>
<dbReference type="EMBL" id="LSRL02000032">
    <property type="protein sequence ID" value="TDG48538.1"/>
    <property type="molecule type" value="Genomic_DNA"/>
</dbReference>
<protein>
    <submittedName>
        <fullName evidence="2">Uncharacterized protein</fullName>
    </submittedName>
</protein>
<reference evidence="2 3" key="1">
    <citation type="journal article" date="2019" name="J. Hered.">
        <title>An Improved Genome Assembly for Drosophila navojoa, the Basal Species in the mojavensis Cluster.</title>
        <authorList>
            <person name="Vanderlinde T."/>
            <person name="Dupim E.G."/>
            <person name="Nazario-Yepiz N.O."/>
            <person name="Carvalho A.B."/>
        </authorList>
    </citation>
    <scope>NUCLEOTIDE SEQUENCE [LARGE SCALE GENOMIC DNA]</scope>
    <source>
        <strain evidence="2">Navoj_Jal97</strain>
        <tissue evidence="2">Whole organism</tissue>
    </source>
</reference>
<accession>A0A484BIH7</accession>